<dbReference type="InterPro" id="IPR029061">
    <property type="entry name" value="THDP-binding"/>
</dbReference>
<dbReference type="PANTHER" id="PTHR18968">
    <property type="entry name" value="THIAMINE PYROPHOSPHATE ENZYMES"/>
    <property type="match status" value="1"/>
</dbReference>
<comment type="similarity">
    <text evidence="1">Belongs to the TPP enzyme family.</text>
</comment>
<dbReference type="EMBL" id="GL698524">
    <property type="protein sequence ID" value="EFY87650.1"/>
    <property type="molecule type" value="Genomic_DNA"/>
</dbReference>
<evidence type="ECO:0000313" key="4">
    <source>
        <dbReference type="Proteomes" id="UP000002499"/>
    </source>
</evidence>
<dbReference type="eggNOG" id="KOG1185">
    <property type="taxonomic scope" value="Eukaryota"/>
</dbReference>
<organism evidence="4">
    <name type="scientific">Metarhizium acridum (strain CQMa 102)</name>
    <dbReference type="NCBI Taxonomy" id="655827"/>
    <lineage>
        <taxon>Eukaryota</taxon>
        <taxon>Fungi</taxon>
        <taxon>Dikarya</taxon>
        <taxon>Ascomycota</taxon>
        <taxon>Pezizomycotina</taxon>
        <taxon>Sordariomycetes</taxon>
        <taxon>Hypocreomycetidae</taxon>
        <taxon>Hypocreales</taxon>
        <taxon>Clavicipitaceae</taxon>
        <taxon>Metarhizium</taxon>
    </lineage>
</organism>
<dbReference type="GO" id="GO:0005739">
    <property type="term" value="C:mitochondrion"/>
    <property type="evidence" value="ECO:0007669"/>
    <property type="project" value="TreeGrafter"/>
</dbReference>
<dbReference type="GO" id="GO:0003984">
    <property type="term" value="F:acetolactate synthase activity"/>
    <property type="evidence" value="ECO:0007669"/>
    <property type="project" value="TreeGrafter"/>
</dbReference>
<name>E9E914_METAQ</name>
<evidence type="ECO:0000256" key="1">
    <source>
        <dbReference type="ARBA" id="ARBA00007812"/>
    </source>
</evidence>
<dbReference type="GO" id="GO:0050660">
    <property type="term" value="F:flavin adenine dinucleotide binding"/>
    <property type="evidence" value="ECO:0007669"/>
    <property type="project" value="TreeGrafter"/>
</dbReference>
<dbReference type="CDD" id="cd07035">
    <property type="entry name" value="TPP_PYR_POX_like"/>
    <property type="match status" value="1"/>
</dbReference>
<gene>
    <name evidence="3" type="ORF">MAC_06362</name>
</gene>
<dbReference type="STRING" id="655827.E9E914"/>
<dbReference type="Gene3D" id="3.40.50.970">
    <property type="match status" value="2"/>
</dbReference>
<dbReference type="InterPro" id="IPR011766">
    <property type="entry name" value="TPP_enzyme_TPP-bd"/>
</dbReference>
<reference evidence="3 4" key="1">
    <citation type="journal article" date="2011" name="PLoS Genet.">
        <title>Genome sequencing and comparative transcriptomics of the model entomopathogenic fungi Metarhizium anisopliae and M. acridum.</title>
        <authorList>
            <person name="Gao Q."/>
            <person name="Jin K."/>
            <person name="Ying S.H."/>
            <person name="Zhang Y."/>
            <person name="Xiao G."/>
            <person name="Shang Y."/>
            <person name="Duan Z."/>
            <person name="Hu X."/>
            <person name="Xie X.Q."/>
            <person name="Zhou G."/>
            <person name="Peng G."/>
            <person name="Luo Z."/>
            <person name="Huang W."/>
            <person name="Wang B."/>
            <person name="Fang W."/>
            <person name="Wang S."/>
            <person name="Zhong Y."/>
            <person name="Ma L.J."/>
            <person name="St Leger R.J."/>
            <person name="Zhao G.P."/>
            <person name="Pei Y."/>
            <person name="Feng M.G."/>
            <person name="Xia Y."/>
            <person name="Wang C."/>
        </authorList>
    </citation>
    <scope>NUCLEOTIDE SEQUENCE [LARGE SCALE GENOMIC DNA]</scope>
    <source>
        <strain evidence="3 4">CQMa 102</strain>
    </source>
</reference>
<dbReference type="KEGG" id="maw:19250673"/>
<keyword evidence="4" id="KW-1185">Reference proteome</keyword>
<protein>
    <recommendedName>
        <fullName evidence="2">Thiamine pyrophosphate enzyme TPP-binding domain-containing protein</fullName>
    </recommendedName>
</protein>
<dbReference type="Proteomes" id="UP000002499">
    <property type="component" value="Unassembled WGS sequence"/>
</dbReference>
<sequence>MDGEHRGSRTEYIHWIQDVPDQKHIVAQYCRYAGEVKTGANVKQMVNRALQFAKSAPQGPVYLCGAREIMEADIGPYRLKQEDWEPVRLGGLAESGVARIGNCRRRLRRSLGPDAVQAQGRRGRVPRRRRPVEAAHAHVITAALRTGDAAAKLQAADGREHAGRVQAEHKQLLASIQDKAEPRPDGSFGTGHLCRTLKSLCPEDTIYAVEAVTNASFVHDNIQPTFPGSWINCGGGGLGWSGGAALGIKLATEAESPPGRGKFVVQIVGDGTYLFSVPGSVYWISKRYNIPVLTIVLDNKGNHG</sequence>
<dbReference type="OrthoDB" id="2867507at2759"/>
<dbReference type="GO" id="GO:0005948">
    <property type="term" value="C:acetolactate synthase complex"/>
    <property type="evidence" value="ECO:0007669"/>
    <property type="project" value="TreeGrafter"/>
</dbReference>
<dbReference type="HOGENOM" id="CLU_915518_0_0_1"/>
<dbReference type="GeneID" id="19250673"/>
<dbReference type="GO" id="GO:0030976">
    <property type="term" value="F:thiamine pyrophosphate binding"/>
    <property type="evidence" value="ECO:0007669"/>
    <property type="project" value="InterPro"/>
</dbReference>
<proteinExistence type="inferred from homology"/>
<evidence type="ECO:0000313" key="3">
    <source>
        <dbReference type="EMBL" id="EFY87650.1"/>
    </source>
</evidence>
<dbReference type="GO" id="GO:0009099">
    <property type="term" value="P:L-valine biosynthetic process"/>
    <property type="evidence" value="ECO:0007669"/>
    <property type="project" value="TreeGrafter"/>
</dbReference>
<feature type="domain" description="Thiamine pyrophosphate enzyme TPP-binding" evidence="2">
    <location>
        <begin position="218"/>
        <end position="301"/>
    </location>
</feature>
<dbReference type="PANTHER" id="PTHR18968:SF164">
    <property type="entry name" value="PYRUVATE DECARBOXYLASE"/>
    <property type="match status" value="1"/>
</dbReference>
<dbReference type="InterPro" id="IPR045229">
    <property type="entry name" value="TPP_enz"/>
</dbReference>
<dbReference type="AlphaFoldDB" id="E9E914"/>
<dbReference type="SUPFAM" id="SSF52518">
    <property type="entry name" value="Thiamin diphosphate-binding fold (THDP-binding)"/>
    <property type="match status" value="2"/>
</dbReference>
<accession>E9E914</accession>
<dbReference type="InParanoid" id="E9E914"/>
<evidence type="ECO:0000259" key="2">
    <source>
        <dbReference type="Pfam" id="PF02775"/>
    </source>
</evidence>
<dbReference type="Pfam" id="PF02775">
    <property type="entry name" value="TPP_enzyme_C"/>
    <property type="match status" value="1"/>
</dbReference>
<dbReference type="GO" id="GO:0009097">
    <property type="term" value="P:isoleucine biosynthetic process"/>
    <property type="evidence" value="ECO:0007669"/>
    <property type="project" value="TreeGrafter"/>
</dbReference>